<evidence type="ECO:0000313" key="1">
    <source>
        <dbReference type="EMBL" id="PHT67845.1"/>
    </source>
</evidence>
<organism evidence="1 2">
    <name type="scientific">Capsicum annuum</name>
    <name type="common">Capsicum pepper</name>
    <dbReference type="NCBI Taxonomy" id="4072"/>
    <lineage>
        <taxon>Eukaryota</taxon>
        <taxon>Viridiplantae</taxon>
        <taxon>Streptophyta</taxon>
        <taxon>Embryophyta</taxon>
        <taxon>Tracheophyta</taxon>
        <taxon>Spermatophyta</taxon>
        <taxon>Magnoliopsida</taxon>
        <taxon>eudicotyledons</taxon>
        <taxon>Gunneridae</taxon>
        <taxon>Pentapetalae</taxon>
        <taxon>asterids</taxon>
        <taxon>lamiids</taxon>
        <taxon>Solanales</taxon>
        <taxon>Solanaceae</taxon>
        <taxon>Solanoideae</taxon>
        <taxon>Capsiceae</taxon>
        <taxon>Capsicum</taxon>
    </lineage>
</organism>
<comment type="caution">
    <text evidence="1">The sequence shown here is derived from an EMBL/GenBank/DDBJ whole genome shotgun (WGS) entry which is preliminary data.</text>
</comment>
<proteinExistence type="predicted"/>
<reference evidence="1 2" key="1">
    <citation type="journal article" date="2014" name="Nat. Genet.">
        <title>Genome sequence of the hot pepper provides insights into the evolution of pungency in Capsicum species.</title>
        <authorList>
            <person name="Kim S."/>
            <person name="Park M."/>
            <person name="Yeom S.I."/>
            <person name="Kim Y.M."/>
            <person name="Lee J.M."/>
            <person name="Lee H.A."/>
            <person name="Seo E."/>
            <person name="Choi J."/>
            <person name="Cheong K."/>
            <person name="Kim K.T."/>
            <person name="Jung K."/>
            <person name="Lee G.W."/>
            <person name="Oh S.K."/>
            <person name="Bae C."/>
            <person name="Kim S.B."/>
            <person name="Lee H.Y."/>
            <person name="Kim S.Y."/>
            <person name="Kim M.S."/>
            <person name="Kang B.C."/>
            <person name="Jo Y.D."/>
            <person name="Yang H.B."/>
            <person name="Jeong H.J."/>
            <person name="Kang W.H."/>
            <person name="Kwon J.K."/>
            <person name="Shin C."/>
            <person name="Lim J.Y."/>
            <person name="Park J.H."/>
            <person name="Huh J.H."/>
            <person name="Kim J.S."/>
            <person name="Kim B.D."/>
            <person name="Cohen O."/>
            <person name="Paran I."/>
            <person name="Suh M.C."/>
            <person name="Lee S.B."/>
            <person name="Kim Y.K."/>
            <person name="Shin Y."/>
            <person name="Noh S.J."/>
            <person name="Park J."/>
            <person name="Seo Y.S."/>
            <person name="Kwon S.Y."/>
            <person name="Kim H.A."/>
            <person name="Park J.M."/>
            <person name="Kim H.J."/>
            <person name="Choi S.B."/>
            <person name="Bosland P.W."/>
            <person name="Reeves G."/>
            <person name="Jo S.H."/>
            <person name="Lee B.W."/>
            <person name="Cho H.T."/>
            <person name="Choi H.S."/>
            <person name="Lee M.S."/>
            <person name="Yu Y."/>
            <person name="Do Choi Y."/>
            <person name="Park B.S."/>
            <person name="van Deynze A."/>
            <person name="Ashrafi H."/>
            <person name="Hill T."/>
            <person name="Kim W.T."/>
            <person name="Pai H.S."/>
            <person name="Ahn H.K."/>
            <person name="Yeam I."/>
            <person name="Giovannoni J.J."/>
            <person name="Rose J.K."/>
            <person name="Sorensen I."/>
            <person name="Lee S.J."/>
            <person name="Kim R.W."/>
            <person name="Choi I.Y."/>
            <person name="Choi B.S."/>
            <person name="Lim J.S."/>
            <person name="Lee Y.H."/>
            <person name="Choi D."/>
        </authorList>
    </citation>
    <scope>NUCLEOTIDE SEQUENCE [LARGE SCALE GENOMIC DNA]</scope>
    <source>
        <strain evidence="2">cv. CM334</strain>
    </source>
</reference>
<dbReference type="EMBL" id="AYRZ02000011">
    <property type="protein sequence ID" value="PHT67845.1"/>
    <property type="molecule type" value="Genomic_DNA"/>
</dbReference>
<accession>A0A2G2YDN3</accession>
<reference evidence="1 2" key="2">
    <citation type="journal article" date="2017" name="Genome Biol.">
        <title>New reference genome sequences of hot pepper reveal the massive evolution of plant disease-resistance genes by retroduplication.</title>
        <authorList>
            <person name="Kim S."/>
            <person name="Park J."/>
            <person name="Yeom S.I."/>
            <person name="Kim Y.M."/>
            <person name="Seo E."/>
            <person name="Kim K.T."/>
            <person name="Kim M.S."/>
            <person name="Lee J.M."/>
            <person name="Cheong K."/>
            <person name="Shin H.S."/>
            <person name="Kim S.B."/>
            <person name="Han K."/>
            <person name="Lee J."/>
            <person name="Park M."/>
            <person name="Lee H.A."/>
            <person name="Lee H.Y."/>
            <person name="Lee Y."/>
            <person name="Oh S."/>
            <person name="Lee J.H."/>
            <person name="Choi E."/>
            <person name="Choi E."/>
            <person name="Lee S.E."/>
            <person name="Jeon J."/>
            <person name="Kim H."/>
            <person name="Choi G."/>
            <person name="Song H."/>
            <person name="Lee J."/>
            <person name="Lee S.C."/>
            <person name="Kwon J.K."/>
            <person name="Lee H.Y."/>
            <person name="Koo N."/>
            <person name="Hong Y."/>
            <person name="Kim R.W."/>
            <person name="Kang W.H."/>
            <person name="Huh J.H."/>
            <person name="Kang B.C."/>
            <person name="Yang T.J."/>
            <person name="Lee Y.H."/>
            <person name="Bennetzen J.L."/>
            <person name="Choi D."/>
        </authorList>
    </citation>
    <scope>NUCLEOTIDE SEQUENCE [LARGE SCALE GENOMIC DNA]</scope>
    <source>
        <strain evidence="2">cv. CM334</strain>
    </source>
</reference>
<sequence length="72" mass="7617">MDDTGSISLIIWDTDAMSLVGKSTNDLKEGLLQEVDLTIENEEGSSEGVGDFFSDLANAVPEIGEAMSFTGC</sequence>
<evidence type="ECO:0000313" key="2">
    <source>
        <dbReference type="Proteomes" id="UP000222542"/>
    </source>
</evidence>
<protein>
    <recommendedName>
        <fullName evidence="3">Replication factor A C-terminal domain-containing protein</fullName>
    </recommendedName>
</protein>
<dbReference type="Gramene" id="PHT67845">
    <property type="protein sequence ID" value="PHT67845"/>
    <property type="gene ID" value="T459_27332"/>
</dbReference>
<gene>
    <name evidence="1" type="ORF">T459_27332</name>
</gene>
<evidence type="ECO:0008006" key="3">
    <source>
        <dbReference type="Google" id="ProtNLM"/>
    </source>
</evidence>
<dbReference type="Proteomes" id="UP000222542">
    <property type="component" value="Unassembled WGS sequence"/>
</dbReference>
<keyword evidence="2" id="KW-1185">Reference proteome</keyword>
<dbReference type="STRING" id="4072.A0A2G2YDN3"/>
<name>A0A2G2YDN3_CAPAN</name>
<dbReference type="AlphaFoldDB" id="A0A2G2YDN3"/>